<keyword evidence="3" id="KW-1185">Reference proteome</keyword>
<keyword evidence="1" id="KW-1133">Transmembrane helix</keyword>
<feature type="transmembrane region" description="Helical" evidence="1">
    <location>
        <begin position="21"/>
        <end position="40"/>
    </location>
</feature>
<feature type="transmembrane region" description="Helical" evidence="1">
    <location>
        <begin position="116"/>
        <end position="133"/>
    </location>
</feature>
<gene>
    <name evidence="2" type="ORF">VST7929_02748</name>
</gene>
<feature type="transmembrane region" description="Helical" evidence="1">
    <location>
        <begin position="52"/>
        <end position="77"/>
    </location>
</feature>
<accession>A0ABM8ZWY4</accession>
<protein>
    <submittedName>
        <fullName evidence="2">Uncharacterized protein</fullName>
    </submittedName>
</protein>
<feature type="transmembrane region" description="Helical" evidence="1">
    <location>
        <begin position="145"/>
        <end position="165"/>
    </location>
</feature>
<feature type="transmembrane region" description="Helical" evidence="1">
    <location>
        <begin position="89"/>
        <end position="110"/>
    </location>
</feature>
<dbReference type="RefSeq" id="WP_237467947.1">
    <property type="nucleotide sequence ID" value="NZ_CAKLDI010000002.1"/>
</dbReference>
<evidence type="ECO:0000313" key="2">
    <source>
        <dbReference type="EMBL" id="CAH0535087.1"/>
    </source>
</evidence>
<organism evidence="2 3">
    <name type="scientific">Vibrio stylophorae</name>
    <dbReference type="NCBI Taxonomy" id="659351"/>
    <lineage>
        <taxon>Bacteria</taxon>
        <taxon>Pseudomonadati</taxon>
        <taxon>Pseudomonadota</taxon>
        <taxon>Gammaproteobacteria</taxon>
        <taxon>Vibrionales</taxon>
        <taxon>Vibrionaceae</taxon>
        <taxon>Vibrio</taxon>
    </lineage>
</organism>
<name>A0ABM8ZWY4_9VIBR</name>
<dbReference type="EMBL" id="CAKLDI010000002">
    <property type="protein sequence ID" value="CAH0535087.1"/>
    <property type="molecule type" value="Genomic_DNA"/>
</dbReference>
<sequence>MTQRVRVVTGEEIAAEDLSNFLTRTVLGGAILCYGLYRVVDWLTLLLLKQDLGIGIYIVAPLGILFSGFFLLCVAGYSINIQDPLIRWTYYVVGSYFITNALYPYGVFGSSSTGKYIGYAIVFCAIAVVYRALQALFANHLRVREVSHGLFCIAALVAVAIGPFWQTTRNILLSAGWIG</sequence>
<evidence type="ECO:0000256" key="1">
    <source>
        <dbReference type="SAM" id="Phobius"/>
    </source>
</evidence>
<proteinExistence type="predicted"/>
<dbReference type="Proteomes" id="UP000838672">
    <property type="component" value="Unassembled WGS sequence"/>
</dbReference>
<keyword evidence="1" id="KW-0812">Transmembrane</keyword>
<keyword evidence="1" id="KW-0472">Membrane</keyword>
<evidence type="ECO:0000313" key="3">
    <source>
        <dbReference type="Proteomes" id="UP000838672"/>
    </source>
</evidence>
<reference evidence="2" key="1">
    <citation type="submission" date="2021-11" db="EMBL/GenBank/DDBJ databases">
        <authorList>
            <person name="Rodrigo-Torres L."/>
            <person name="Arahal R. D."/>
            <person name="Lucena T."/>
        </authorList>
    </citation>
    <scope>NUCLEOTIDE SEQUENCE</scope>
    <source>
        <strain evidence="2">CECT 7929</strain>
    </source>
</reference>
<comment type="caution">
    <text evidence="2">The sequence shown here is derived from an EMBL/GenBank/DDBJ whole genome shotgun (WGS) entry which is preliminary data.</text>
</comment>